<keyword evidence="1" id="KW-0732">Signal</keyword>
<evidence type="ECO:0000313" key="2">
    <source>
        <dbReference type="EMBL" id="PME31183.1"/>
    </source>
</evidence>
<evidence type="ECO:0000313" key="3">
    <source>
        <dbReference type="EMBL" id="PMK47874.1"/>
    </source>
</evidence>
<dbReference type="EMBL" id="SYVO01000055">
    <property type="protein sequence ID" value="TKG07061.1"/>
    <property type="molecule type" value="Genomic_DNA"/>
</dbReference>
<dbReference type="AlphaFoldDB" id="A0A1R3EJD5"/>
<name>A0A1R3EJD5_9VIBR</name>
<dbReference type="Proteomes" id="UP000305840">
    <property type="component" value="Unassembled WGS sequence"/>
</dbReference>
<dbReference type="GeneID" id="69648738"/>
<dbReference type="EMBL" id="MCXM01000011">
    <property type="protein sequence ID" value="PMK47874.1"/>
    <property type="molecule type" value="Genomic_DNA"/>
</dbReference>
<gene>
    <name evidence="3" type="ORF">BCT99_13415</name>
    <name evidence="2" type="ORF">BCV38_18770</name>
    <name evidence="4" type="ORF">FCV91_15225</name>
</gene>
<accession>A0A1R3EJD5</accession>
<dbReference type="PANTHER" id="PTHR38834">
    <property type="entry name" value="PERIPLASMIC SUBSTRATE BINDING PROTEIN FAMILY 3"/>
    <property type="match status" value="1"/>
</dbReference>
<evidence type="ECO:0000313" key="6">
    <source>
        <dbReference type="Proteomes" id="UP000239763"/>
    </source>
</evidence>
<protein>
    <submittedName>
        <fullName evidence="2 4">ABC transporter substrate-binding protein</fullName>
    </submittedName>
</protein>
<dbReference type="EMBL" id="MCSB01000007">
    <property type="protein sequence ID" value="PME31183.1"/>
    <property type="molecule type" value="Genomic_DNA"/>
</dbReference>
<dbReference type="SUPFAM" id="SSF53850">
    <property type="entry name" value="Periplasmic binding protein-like II"/>
    <property type="match status" value="1"/>
</dbReference>
<reference evidence="5" key="1">
    <citation type="submission" date="2016-07" db="EMBL/GenBank/DDBJ databases">
        <title>Nontailed viruses are major unrecognized killers of bacteria in the ocean.</title>
        <authorList>
            <person name="Kauffman K."/>
            <person name="Hussain F."/>
            <person name="Yang J."/>
            <person name="Arevalo P."/>
            <person name="Brown J."/>
            <person name="Cutler M."/>
            <person name="Kelly L."/>
            <person name="Polz M.F."/>
        </authorList>
    </citation>
    <scope>NUCLEOTIDE SEQUENCE [LARGE SCALE GENOMIC DNA]</scope>
    <source>
        <strain evidence="5">10N.261.52.F7</strain>
    </source>
</reference>
<sequence length="242" mass="27578">MMLTRASTIRLSLLTLLISTFWSMSASAQVKTGPSRLMLTTQDWPPYQTYENASMQGIALDKVKCALGMMGQPYQLTMTTWSDAQLRVHSGSQHGFFVATKTSERDEYATLSAPIAKQTLNWYFGPGVEPKVDELSKLNLNFSAKFGSNKWFWLKRNGFNVVKQPRDAKVLLRLLKQREIDVVLEDELVFKRELDKASLPLDYFNSTNLDTKDMGVYFSNRFLKTYSGFLDSFNSAISKCKE</sequence>
<reference evidence="2 6" key="3">
    <citation type="journal article" date="2018" name="Nature">
        <title>A major lineage of non-tailed dsDNA viruses as unrecognized killers of marine bacteria.</title>
        <authorList>
            <person name="Kauffman K.M."/>
            <person name="Hussain F.A."/>
            <person name="Yang J."/>
            <person name="Arevalo P."/>
            <person name="Brown J.M."/>
            <person name="Chang W.K."/>
            <person name="VanInsberghe D."/>
            <person name="Elsherbini J."/>
            <person name="Sharma R.S."/>
            <person name="Cutler M.B."/>
            <person name="Kelly L."/>
            <person name="Polz M.F."/>
        </authorList>
    </citation>
    <scope>NUCLEOTIDE SEQUENCE</scope>
    <source>
        <strain evidence="3">10N.261.52.F7</strain>
        <strain evidence="2 6">10N.286.55.E1</strain>
    </source>
</reference>
<dbReference type="RefSeq" id="WP_065104007.1">
    <property type="nucleotide sequence ID" value="NZ_AP025499.1"/>
</dbReference>
<evidence type="ECO:0000313" key="5">
    <source>
        <dbReference type="Proteomes" id="UP000235385"/>
    </source>
</evidence>
<comment type="caution">
    <text evidence="4">The sequence shown here is derived from an EMBL/GenBank/DDBJ whole genome shotgun (WGS) entry which is preliminary data.</text>
</comment>
<evidence type="ECO:0000313" key="4">
    <source>
        <dbReference type="EMBL" id="TKG07061.1"/>
    </source>
</evidence>
<evidence type="ECO:0000313" key="7">
    <source>
        <dbReference type="Proteomes" id="UP000305840"/>
    </source>
</evidence>
<proteinExistence type="predicted"/>
<evidence type="ECO:0000256" key="1">
    <source>
        <dbReference type="SAM" id="SignalP"/>
    </source>
</evidence>
<organism evidence="4 7">
    <name type="scientific">Vibrio lentus</name>
    <dbReference type="NCBI Taxonomy" id="136468"/>
    <lineage>
        <taxon>Bacteria</taxon>
        <taxon>Pseudomonadati</taxon>
        <taxon>Pseudomonadota</taxon>
        <taxon>Gammaproteobacteria</taxon>
        <taxon>Vibrionales</taxon>
        <taxon>Vibrionaceae</taxon>
        <taxon>Vibrio</taxon>
    </lineage>
</organism>
<dbReference type="Gene3D" id="3.40.190.10">
    <property type="entry name" value="Periplasmic binding protein-like II"/>
    <property type="match status" value="2"/>
</dbReference>
<keyword evidence="6" id="KW-1185">Reference proteome</keyword>
<reference evidence="2" key="2">
    <citation type="submission" date="2016-07" db="EMBL/GenBank/DDBJ databases">
        <authorList>
            <person name="Kauffman K."/>
            <person name="Arevalo P."/>
            <person name="Polz M.F."/>
        </authorList>
    </citation>
    <scope>NUCLEOTIDE SEQUENCE</scope>
    <source>
        <strain evidence="3">10N.261.52.F7</strain>
        <strain evidence="2">10N.286.55.E1</strain>
    </source>
</reference>
<feature type="signal peptide" evidence="1">
    <location>
        <begin position="1"/>
        <end position="28"/>
    </location>
</feature>
<reference evidence="4 7" key="4">
    <citation type="submission" date="2019-04" db="EMBL/GenBank/DDBJ databases">
        <title>A reverse ecology approach based on a biological definition of microbial populations.</title>
        <authorList>
            <person name="Arevalo P."/>
            <person name="Vaninsberghe D."/>
            <person name="Elsherbini J."/>
            <person name="Gore J."/>
            <person name="Polz M."/>
        </authorList>
    </citation>
    <scope>NUCLEOTIDE SEQUENCE [LARGE SCALE GENOMIC DNA]</scope>
    <source>
        <strain evidence="4 7">10N.222.48.A1</strain>
    </source>
</reference>
<feature type="chain" id="PRO_5015069315" evidence="1">
    <location>
        <begin position="29"/>
        <end position="242"/>
    </location>
</feature>
<dbReference type="Proteomes" id="UP000239763">
    <property type="component" value="Unassembled WGS sequence"/>
</dbReference>
<dbReference type="PANTHER" id="PTHR38834:SF3">
    <property type="entry name" value="SOLUTE-BINDING PROTEIN FAMILY 3_N-TERMINAL DOMAIN-CONTAINING PROTEIN"/>
    <property type="match status" value="1"/>
</dbReference>